<evidence type="ECO:0000256" key="1">
    <source>
        <dbReference type="ARBA" id="ARBA00022737"/>
    </source>
</evidence>
<evidence type="ECO:0000313" key="3">
    <source>
        <dbReference type="EMBL" id="KAH7308644.1"/>
    </source>
</evidence>
<gene>
    <name evidence="3" type="ORF">B0I35DRAFT_483171</name>
</gene>
<keyword evidence="1" id="KW-0677">Repeat</keyword>
<evidence type="ECO:0000259" key="2">
    <source>
        <dbReference type="Pfam" id="PF24883"/>
    </source>
</evidence>
<sequence>MIEHIQQESFTPNHLRDGKKALVFFFFDKQNPDKVSSGGFWCAALVQLLHAMSAHDPDILDIFLLFRENRLSGQRIASDNEIFIILSLLVQRLTRILLIVDGVDECIDPPIFFQRFGTLLDVQCDMMAVIFSRPTLVIPSKIMDHISVCLLALELNLHDITMYVRPRVAQLIRSGFLPKSHNTEEITAQIAARANGMFLWATLF</sequence>
<comment type="caution">
    <text evidence="3">The sequence shown here is derived from an EMBL/GenBank/DDBJ whole genome shotgun (WGS) entry which is preliminary data.</text>
</comment>
<dbReference type="InterPro" id="IPR056884">
    <property type="entry name" value="NPHP3-like_N"/>
</dbReference>
<dbReference type="PANTHER" id="PTHR10039:SF14">
    <property type="entry name" value="NACHT DOMAIN-CONTAINING PROTEIN"/>
    <property type="match status" value="1"/>
</dbReference>
<dbReference type="AlphaFoldDB" id="A0A8K0WLF0"/>
<feature type="domain" description="Nephrocystin 3-like N-terminal" evidence="2">
    <location>
        <begin position="13"/>
        <end position="123"/>
    </location>
</feature>
<proteinExistence type="predicted"/>
<dbReference type="PANTHER" id="PTHR10039">
    <property type="entry name" value="AMELOGENIN"/>
    <property type="match status" value="1"/>
</dbReference>
<dbReference type="EMBL" id="JAGPNK010000015">
    <property type="protein sequence ID" value="KAH7308644.1"/>
    <property type="molecule type" value="Genomic_DNA"/>
</dbReference>
<dbReference type="Pfam" id="PF24883">
    <property type="entry name" value="NPHP3_N"/>
    <property type="match status" value="1"/>
</dbReference>
<keyword evidence="4" id="KW-1185">Reference proteome</keyword>
<accession>A0A8K0WLF0</accession>
<reference evidence="3" key="1">
    <citation type="journal article" date="2021" name="Nat. Commun.">
        <title>Genetic determinants of endophytism in the Arabidopsis root mycobiome.</title>
        <authorList>
            <person name="Mesny F."/>
            <person name="Miyauchi S."/>
            <person name="Thiergart T."/>
            <person name="Pickel B."/>
            <person name="Atanasova L."/>
            <person name="Karlsson M."/>
            <person name="Huettel B."/>
            <person name="Barry K.W."/>
            <person name="Haridas S."/>
            <person name="Chen C."/>
            <person name="Bauer D."/>
            <person name="Andreopoulos W."/>
            <person name="Pangilinan J."/>
            <person name="LaButti K."/>
            <person name="Riley R."/>
            <person name="Lipzen A."/>
            <person name="Clum A."/>
            <person name="Drula E."/>
            <person name="Henrissat B."/>
            <person name="Kohler A."/>
            <person name="Grigoriev I.V."/>
            <person name="Martin F.M."/>
            <person name="Hacquard S."/>
        </authorList>
    </citation>
    <scope>NUCLEOTIDE SEQUENCE</scope>
    <source>
        <strain evidence="3">MPI-CAGE-CH-0235</strain>
    </source>
</reference>
<dbReference type="OrthoDB" id="4747835at2759"/>
<evidence type="ECO:0000313" key="4">
    <source>
        <dbReference type="Proteomes" id="UP000813444"/>
    </source>
</evidence>
<name>A0A8K0WLF0_9HYPO</name>
<protein>
    <recommendedName>
        <fullName evidence="2">Nephrocystin 3-like N-terminal domain-containing protein</fullName>
    </recommendedName>
</protein>
<organism evidence="3 4">
    <name type="scientific">Stachybotrys elegans</name>
    <dbReference type="NCBI Taxonomy" id="80388"/>
    <lineage>
        <taxon>Eukaryota</taxon>
        <taxon>Fungi</taxon>
        <taxon>Dikarya</taxon>
        <taxon>Ascomycota</taxon>
        <taxon>Pezizomycotina</taxon>
        <taxon>Sordariomycetes</taxon>
        <taxon>Hypocreomycetidae</taxon>
        <taxon>Hypocreales</taxon>
        <taxon>Stachybotryaceae</taxon>
        <taxon>Stachybotrys</taxon>
    </lineage>
</organism>
<dbReference type="Proteomes" id="UP000813444">
    <property type="component" value="Unassembled WGS sequence"/>
</dbReference>